<dbReference type="OrthoDB" id="6191929at2"/>
<keyword evidence="1" id="KW-0812">Transmembrane</keyword>
<dbReference type="RefSeq" id="WP_054453776.1">
    <property type="nucleotide sequence ID" value="NZ_LHPH01000007.1"/>
</dbReference>
<keyword evidence="3" id="KW-1185">Reference proteome</keyword>
<organism evidence="2 3">
    <name type="scientific">Pseudoalteromonas porphyrae</name>
    <dbReference type="NCBI Taxonomy" id="187330"/>
    <lineage>
        <taxon>Bacteria</taxon>
        <taxon>Pseudomonadati</taxon>
        <taxon>Pseudomonadota</taxon>
        <taxon>Gammaproteobacteria</taxon>
        <taxon>Alteromonadales</taxon>
        <taxon>Pseudoalteromonadaceae</taxon>
        <taxon>Pseudoalteromonas</taxon>
    </lineage>
</organism>
<name>A0A0N1EKH6_9GAMM</name>
<gene>
    <name evidence="2" type="ORF">ADS77_07770</name>
</gene>
<evidence type="ECO:0000313" key="3">
    <source>
        <dbReference type="Proteomes" id="UP000037848"/>
    </source>
</evidence>
<reference evidence="2 3" key="1">
    <citation type="submission" date="2015-08" db="EMBL/GenBank/DDBJ databases">
        <title>Draft Genome Sequence of Pseudoalteromonas porphyrae UCD-SED14.</title>
        <authorList>
            <person name="Coil D.A."/>
            <person name="Jospin G."/>
            <person name="Lee R.D."/>
            <person name="Eisen J.A."/>
        </authorList>
    </citation>
    <scope>NUCLEOTIDE SEQUENCE [LARGE SCALE GENOMIC DNA]</scope>
    <source>
        <strain evidence="2 3">UCD-SED14</strain>
    </source>
</reference>
<dbReference type="AlphaFoldDB" id="A0A0N1EKH6"/>
<feature type="transmembrane region" description="Helical" evidence="1">
    <location>
        <begin position="21"/>
        <end position="44"/>
    </location>
</feature>
<dbReference type="STRING" id="187330.AMS58_02515"/>
<proteinExistence type="predicted"/>
<dbReference type="EMBL" id="LHPH01000007">
    <property type="protein sequence ID" value="KPH63804.1"/>
    <property type="molecule type" value="Genomic_DNA"/>
</dbReference>
<dbReference type="PATRIC" id="fig|187330.3.peg.3592"/>
<keyword evidence="1" id="KW-0472">Membrane</keyword>
<comment type="caution">
    <text evidence="2">The sequence shown here is derived from an EMBL/GenBank/DDBJ whole genome shotgun (WGS) entry which is preliminary data.</text>
</comment>
<accession>A0A0N1EKH6</accession>
<evidence type="ECO:0000313" key="2">
    <source>
        <dbReference type="EMBL" id="KPH63804.1"/>
    </source>
</evidence>
<keyword evidence="1" id="KW-1133">Transmembrane helix</keyword>
<dbReference type="Proteomes" id="UP000037848">
    <property type="component" value="Unassembled WGS sequence"/>
</dbReference>
<protein>
    <submittedName>
        <fullName evidence="2">Uncharacterized protein</fullName>
    </submittedName>
</protein>
<sequence length="406" mass="46562">MSLSISNSNHQGTATMTSQKLYGKSILVIGLCMAFALISIHLILHGMGANSQGVLGRVTESRAALPQIVKEPNDVVMFFGSSMTRAGFSPRKFDADLAQRGKQVKSFNYGFGGLNPYFQDFLSRRIADEFIEEDRKIKLTMIEFNPFQTTQTRWDRAAPVLDSFLTLLANDEELMEIAKNDLTRGVRLFNIKYLRGNISAEMITSFFGRGMFPPQSHQTFKDDDETIAQRRRLGRLLGQKFDEEYPDHKPVEWSYEWQGGGTIPQERSAETLAIFNDYYRVTQTDNAMRNDRLSRISSADIEQLHFEPLLVDHFINIVKNFQRVSDNVEVIMLPKNSKWIKTTPEAEKRLAAVITQIEQATGIKLKNHQNIPQITPQMYRDTTHLSRYRGDIAYTDYLIDQYQSLF</sequence>
<evidence type="ECO:0000256" key="1">
    <source>
        <dbReference type="SAM" id="Phobius"/>
    </source>
</evidence>